<evidence type="ECO:0000313" key="1">
    <source>
        <dbReference type="EMBL" id="CAA2101978.1"/>
    </source>
</evidence>
<dbReference type="AlphaFoldDB" id="A0A679IT40"/>
<accession>A0A679IT40</accession>
<gene>
    <name evidence="1" type="ORF">MBUL_01452</name>
</gene>
<name>A0A679IT40_9HYPH</name>
<organism evidence="1">
    <name type="scientific">Methylobacterium bullatum</name>
    <dbReference type="NCBI Taxonomy" id="570505"/>
    <lineage>
        <taxon>Bacteria</taxon>
        <taxon>Pseudomonadati</taxon>
        <taxon>Pseudomonadota</taxon>
        <taxon>Alphaproteobacteria</taxon>
        <taxon>Hyphomicrobiales</taxon>
        <taxon>Methylobacteriaceae</taxon>
        <taxon>Methylobacterium</taxon>
    </lineage>
</organism>
<protein>
    <submittedName>
        <fullName evidence="1">Uncharacterized protein</fullName>
    </submittedName>
</protein>
<proteinExistence type="predicted"/>
<sequence length="147" mass="15103">MRDQTNSMGAVTAIVPAILAAEPAAITVDRAGYDSLTFVAQIGAGGITFTGANRIDLTMEHSDDGAIWLPVVSTNVLGATVTGSGIVLSQRTAHPDPTTHRFGYVDGIVGQKRYVRLRAAFAGTHGTGTPIAATAILGNARTMPVAA</sequence>
<reference evidence="1" key="1">
    <citation type="submission" date="2019-12" db="EMBL/GenBank/DDBJ databases">
        <authorList>
            <person name="Cremers G."/>
        </authorList>
    </citation>
    <scope>NUCLEOTIDE SEQUENCE</scope>
    <source>
        <strain evidence="1">Mbul1</strain>
    </source>
</reference>
<dbReference type="EMBL" id="LR743504">
    <property type="protein sequence ID" value="CAA2101978.1"/>
    <property type="molecule type" value="Genomic_DNA"/>
</dbReference>